<dbReference type="InterPro" id="IPR029440">
    <property type="entry name" value="DRC1_C"/>
</dbReference>
<dbReference type="AlphaFoldDB" id="A0AAV9SEA4"/>
<evidence type="ECO:0000256" key="2">
    <source>
        <dbReference type="SAM" id="MobiDB-lite"/>
    </source>
</evidence>
<accession>A0AAV9SEA4</accession>
<feature type="compositionally biased region" description="Low complexity" evidence="2">
    <location>
        <begin position="33"/>
        <end position="42"/>
    </location>
</feature>
<dbReference type="GO" id="GO:0003352">
    <property type="term" value="P:regulation of cilium movement"/>
    <property type="evidence" value="ECO:0007669"/>
    <property type="project" value="TreeGrafter"/>
</dbReference>
<feature type="region of interest" description="Disordered" evidence="2">
    <location>
        <begin position="368"/>
        <end position="387"/>
    </location>
</feature>
<dbReference type="EMBL" id="JAHHUM010000586">
    <property type="protein sequence ID" value="KAK5619127.1"/>
    <property type="molecule type" value="Genomic_DNA"/>
</dbReference>
<dbReference type="Pfam" id="PF14775">
    <property type="entry name" value="NYD-SP28_assoc"/>
    <property type="match status" value="1"/>
</dbReference>
<keyword evidence="1" id="KW-0175">Coiled coil</keyword>
<feature type="coiled-coil region" evidence="1">
    <location>
        <begin position="164"/>
        <end position="194"/>
    </location>
</feature>
<name>A0AAV9SEA4_9TELE</name>
<evidence type="ECO:0000259" key="3">
    <source>
        <dbReference type="Pfam" id="PF14775"/>
    </source>
</evidence>
<gene>
    <name evidence="4" type="ORF">CRENBAI_025788</name>
</gene>
<dbReference type="GO" id="GO:0005858">
    <property type="term" value="C:axonemal dynein complex"/>
    <property type="evidence" value="ECO:0007669"/>
    <property type="project" value="InterPro"/>
</dbReference>
<sequence length="612" mass="71428">MEVTGESETVEDTESQQRRKRLQRDLKTSATNTQVATDAQVVRQRRQRDKAQRNGQSFKMERVHSEDEKKDLIEQQQRYTTMFQENINTINYSQQQLKLKNANHVKTVRKTAEEIAALHALIEEQVELMTNAYREEMTQTQRRSQEEMSIMLTKDMEEMDQALTKLCDEELKNLNKRKKKLEEYKEQLTDQEHSHALIALDFDKNSKYLNKEREKHRIKLSSWRTEIKKKIQGDFKRFVTSLENISIRMAREEKEIKKLRKFHTNQQKKLQKCVLSEDYNRCLQKYERKKEQVRQLSLANARLFEQVWLMVEGELKQLAGRALAIDKEISQHVFGVSWQQPDLDLSELSGPIGPWKPAPEVSQPVFQTRKSRRGITNGSAESDLESPDMTVNKEWAAVSIDGCPEWEERKHSEDMQNQMKELLCNETDFLMAPKVLKLLAPLMTEEQTTVKLGTLLYTLGIDEKDLPELTDFLLKYMQQLTEQNEGAVGSCAAPRDACETSVTSSMSELIHPNHILPALKNFFEQQNSRNSSTQQLYKLWLAHARDTSKDAAYWERLGNVIPEEKVQLWDAAEKILKQHIAVLKDICDLIPENERLKQQNMELRVQLNTMST</sequence>
<keyword evidence="5" id="KW-1185">Reference proteome</keyword>
<dbReference type="InterPro" id="IPR039750">
    <property type="entry name" value="DRC1/DRC2"/>
</dbReference>
<organism evidence="4 5">
    <name type="scientific">Crenichthys baileyi</name>
    <name type="common">White River springfish</name>
    <dbReference type="NCBI Taxonomy" id="28760"/>
    <lineage>
        <taxon>Eukaryota</taxon>
        <taxon>Metazoa</taxon>
        <taxon>Chordata</taxon>
        <taxon>Craniata</taxon>
        <taxon>Vertebrata</taxon>
        <taxon>Euteleostomi</taxon>
        <taxon>Actinopterygii</taxon>
        <taxon>Neopterygii</taxon>
        <taxon>Teleostei</taxon>
        <taxon>Neoteleostei</taxon>
        <taxon>Acanthomorphata</taxon>
        <taxon>Ovalentaria</taxon>
        <taxon>Atherinomorphae</taxon>
        <taxon>Cyprinodontiformes</taxon>
        <taxon>Goodeidae</taxon>
        <taxon>Crenichthys</taxon>
    </lineage>
</organism>
<evidence type="ECO:0000313" key="4">
    <source>
        <dbReference type="EMBL" id="KAK5619127.1"/>
    </source>
</evidence>
<dbReference type="PANTHER" id="PTHR21625">
    <property type="entry name" value="NYD-SP28 PROTEIN"/>
    <property type="match status" value="1"/>
</dbReference>
<feature type="domain" description="Dynein regulatory complex protein 1 C-terminal" evidence="3">
    <location>
        <begin position="552"/>
        <end position="609"/>
    </location>
</feature>
<comment type="caution">
    <text evidence="4">The sequence shown here is derived from an EMBL/GenBank/DDBJ whole genome shotgun (WGS) entry which is preliminary data.</text>
</comment>
<evidence type="ECO:0000313" key="5">
    <source>
        <dbReference type="Proteomes" id="UP001311232"/>
    </source>
</evidence>
<feature type="coiled-coil region" evidence="1">
    <location>
        <begin position="242"/>
        <end position="306"/>
    </location>
</feature>
<dbReference type="Proteomes" id="UP001311232">
    <property type="component" value="Unassembled WGS sequence"/>
</dbReference>
<protein>
    <recommendedName>
        <fullName evidence="3">Dynein regulatory complex protein 1 C-terminal domain-containing protein</fullName>
    </recommendedName>
</protein>
<proteinExistence type="predicted"/>
<dbReference type="GO" id="GO:0060285">
    <property type="term" value="P:cilium-dependent cell motility"/>
    <property type="evidence" value="ECO:0007669"/>
    <property type="project" value="TreeGrafter"/>
</dbReference>
<evidence type="ECO:0000256" key="1">
    <source>
        <dbReference type="SAM" id="Coils"/>
    </source>
</evidence>
<dbReference type="GO" id="GO:0070286">
    <property type="term" value="P:axonemal dynein complex assembly"/>
    <property type="evidence" value="ECO:0007669"/>
    <property type="project" value="InterPro"/>
</dbReference>
<feature type="compositionally biased region" description="Polar residues" evidence="2">
    <location>
        <begin position="368"/>
        <end position="380"/>
    </location>
</feature>
<feature type="region of interest" description="Disordered" evidence="2">
    <location>
        <begin position="1"/>
        <end position="70"/>
    </location>
</feature>
<dbReference type="PANTHER" id="PTHR21625:SF1">
    <property type="entry name" value="DYNEIN REGULATORY COMPLEX PROTEIN 1"/>
    <property type="match status" value="1"/>
</dbReference>
<reference evidence="4 5" key="1">
    <citation type="submission" date="2021-06" db="EMBL/GenBank/DDBJ databases">
        <authorList>
            <person name="Palmer J.M."/>
        </authorList>
    </citation>
    <scope>NUCLEOTIDE SEQUENCE [LARGE SCALE GENOMIC DNA]</scope>
    <source>
        <strain evidence="4 5">MEX-2019</strain>
        <tissue evidence="4">Muscle</tissue>
    </source>
</reference>
<feature type="compositionally biased region" description="Basic and acidic residues" evidence="2">
    <location>
        <begin position="59"/>
        <end position="70"/>
    </location>
</feature>